<feature type="compositionally biased region" description="Acidic residues" evidence="1">
    <location>
        <begin position="173"/>
        <end position="186"/>
    </location>
</feature>
<feature type="region of interest" description="Disordered" evidence="1">
    <location>
        <begin position="78"/>
        <end position="186"/>
    </location>
</feature>
<proteinExistence type="predicted"/>
<dbReference type="Proteomes" id="UP000299084">
    <property type="component" value="Unassembled WGS sequence"/>
</dbReference>
<feature type="compositionally biased region" description="Polar residues" evidence="1">
    <location>
        <begin position="481"/>
        <end position="495"/>
    </location>
</feature>
<protein>
    <submittedName>
        <fullName evidence="2">Amyloid-beta A4 protein-binding family A member 2</fullName>
    </submittedName>
</protein>
<evidence type="ECO:0000313" key="3">
    <source>
        <dbReference type="Proteomes" id="UP000299084"/>
    </source>
</evidence>
<evidence type="ECO:0000313" key="2">
    <source>
        <dbReference type="EMBL" id="KAB1257437.1"/>
    </source>
</evidence>
<comment type="caution">
    <text evidence="2">The sequence shown here is derived from an EMBL/GenBank/DDBJ whole genome shotgun (WGS) entry which is preliminary data.</text>
</comment>
<accession>A0A5N4CEZ6</accession>
<feature type="region of interest" description="Disordered" evidence="1">
    <location>
        <begin position="1372"/>
        <end position="1416"/>
    </location>
</feature>
<feature type="compositionally biased region" description="Acidic residues" evidence="1">
    <location>
        <begin position="306"/>
        <end position="315"/>
    </location>
</feature>
<dbReference type="EMBL" id="JWIN03000027">
    <property type="protein sequence ID" value="KAB1257437.1"/>
    <property type="molecule type" value="Genomic_DNA"/>
</dbReference>
<gene>
    <name evidence="2" type="ORF">Cadr_000025955</name>
</gene>
<reference evidence="2 3" key="1">
    <citation type="journal article" date="2019" name="Mol. Ecol. Resour.">
        <title>Improving Illumina assemblies with Hi-C and long reads: an example with the North African dromedary.</title>
        <authorList>
            <person name="Elbers J.P."/>
            <person name="Rogers M.F."/>
            <person name="Perelman P.L."/>
            <person name="Proskuryakova A.A."/>
            <person name="Serdyukova N.A."/>
            <person name="Johnson W.E."/>
            <person name="Horin P."/>
            <person name="Corander J."/>
            <person name="Murphy D."/>
            <person name="Burger P.A."/>
        </authorList>
    </citation>
    <scope>NUCLEOTIDE SEQUENCE [LARGE SCALE GENOMIC DNA]</scope>
    <source>
        <strain evidence="2">Drom800</strain>
        <tissue evidence="2">Blood</tissue>
    </source>
</reference>
<name>A0A5N4CEZ6_CAMDR</name>
<organism evidence="2 3">
    <name type="scientific">Camelus dromedarius</name>
    <name type="common">Dromedary</name>
    <name type="synonym">Arabian camel</name>
    <dbReference type="NCBI Taxonomy" id="9838"/>
    <lineage>
        <taxon>Eukaryota</taxon>
        <taxon>Metazoa</taxon>
        <taxon>Chordata</taxon>
        <taxon>Craniata</taxon>
        <taxon>Vertebrata</taxon>
        <taxon>Euteleostomi</taxon>
        <taxon>Mammalia</taxon>
        <taxon>Eutheria</taxon>
        <taxon>Laurasiatheria</taxon>
        <taxon>Artiodactyla</taxon>
        <taxon>Tylopoda</taxon>
        <taxon>Camelidae</taxon>
        <taxon>Camelus</taxon>
    </lineage>
</organism>
<evidence type="ECO:0000256" key="1">
    <source>
        <dbReference type="SAM" id="MobiDB-lite"/>
    </source>
</evidence>
<feature type="compositionally biased region" description="Pro residues" evidence="1">
    <location>
        <begin position="137"/>
        <end position="151"/>
    </location>
</feature>
<feature type="region of interest" description="Disordered" evidence="1">
    <location>
        <begin position="276"/>
        <end position="441"/>
    </location>
</feature>
<feature type="region of interest" description="Disordered" evidence="1">
    <location>
        <begin position="476"/>
        <end position="497"/>
    </location>
</feature>
<feature type="compositionally biased region" description="Basic residues" evidence="1">
    <location>
        <begin position="1402"/>
        <end position="1412"/>
    </location>
</feature>
<feature type="compositionally biased region" description="Acidic residues" evidence="1">
    <location>
        <begin position="121"/>
        <end position="130"/>
    </location>
</feature>
<sequence>MVLDTWATNSKPLSSFSSSPACPPFSVAGVCVGPERESAGGGGCDVIGGGCDIIGTGVPAGPLPGVILGDGCARGGSDSGLHPGDAGRVEPAMANRTRESTASSMLDHRARPGRGPHGQEPESEDTELPLEEYAPPGLEPPALRPESPAPAEPGGHDHSPDGDSSSDYVNNTSEEEDYDEGLPEEEEGITYYIRYCPEDDSYLEGMDCNGEGYLAHGARHLETDECQEAVEEWKTGRPDPARTARTTGTAALPIPEDESSVLEAQDQEEGVHYCASEEGYPDYYPTEANGNAGGASPYRPRRGDGDLEDQEEDIDQIVAEIKMSLSMTSIASAGEASPEHAPARGPEPGPGDSAEAGPPGEASCGPSRHEGRPKCLNLPPEAKHSGDPQRSFKTKTRTPEERPKWPQEQVGSWLSSENEMEEPREQRPTCTKSAHRGRDVPVTASRPDGFFRLAGHQQGCGVAGQCREPQPMVEGCPVGRNRSSSQGQETLGSRSRLQDEMPLSLRGLRRAGLTPSGGNAQRVDKTSCFALLQPEASLSELRALGWRTGGLNEWVVELLSQDRGGLFFRDVALGRGAGCVASKVLASDMCKGCPGVPHLPPQWSLCQVWSMVQQHWRLRFNEMPHSGLRRDAVEDAQVQVTSSFVQETPRTRLPRHVFLVGVYYLQIMPVLRVRAAHLPVIVFGDREVCTGGRVGISESPKEMDSCCRKTGCDDGEERRSVAVQGPYAQEGCDVPFGEDSCVRCFVRALEPQALSPCTEKYRQSCTSSGPRHQGGDWWTRDLRSVKLEDPTGASLPALGMGWEDLVSQQCTFCEEGCSSMPQGRVYGVPTKYLLCAPASPFRDLLLWALEISQAAGFPCPLHAPKGQGHIGLQPHHTHECLALLHVQMPLLWLGLQPRLSWRGDAKGEGNLGLLWGGGIGTMSTPSGLTSPALGCRYQTPRGPERQREEHPEIIGIQVAAGVQGPSVCTNLAHREDGTGGRAHRQALRAGAGEGPCQQLTPQGLRGVQLASSFPQPCPHSPACPPGHPTWTSLCSWGGCPGGLLSSQYFPCGRSYLIPRTTWKTKSRLVPPWHPKPSLHLPELSDLASLGPFADQEAWTPLCCTSSWFQNIPDMLPAPTTALGTDDALMMTTMILSPWWGGSAHGLEQEDVPMIWSDVRGGTKPALGDRMVGMQLERGLMGWRGQLGWGQLPRCPPALSSASLPQVSHLPFRDFLRVSSTAFCSGVPDLGGQGGSHTSPRTTGFSVILGAVPVSLLHLEFLNITPTPSEPTPAQPPYQATPWAEGRLHSLPCSQCKLHLPCARPWGCRDQNDISLTPHLLGRGWVISRGTAPPTSPRQASWGWAPTEVMSREALGPGGGLWECMGALSMRRGAGSVTGEEGERGRAIKGTRSGRGTGNGRVLKGRMPGRPRARGQLAGSCCQAPEQLWWMTRAEAPVWEQNGVDGQRLRCRQGEAARCVWSWGWALAHLHLPSSGFCCTSISITCAGGLRHIQTKIFYAGLRGRIFRNIFCSGRKTTLLSTGFRDASCHTWCASRDGTAMGPRGQWWTPDPAKTCQPSQKRRMFGTGLTESHCPAPLVSTVIRWSRPASGSCPFKRHSLRLLGSCPPLATLPCFGCTQATLDEGLLLGIAACLGEFAHSPSSVCSRLCGSDTCRWPLILPLGPPTPTLTVPMFGAQLPLRAALSADWETSSPDLHSQSLWVFWLLTVMHTDADSPTRVSSEGVNPRPPHMQARSHSCSRAELTTPIWATGHWRVWSNSRVSARLWKVGHGEALGIPGATGHEAKRPLFTSEGHCHETAHTGLLTLKLAGDGSPSFPTSESECDIRSNVRQVSRKEWSPWSCRCHLGGSNLLLPLGRLVLHKLAVTFMQGSS</sequence>
<keyword evidence="3" id="KW-1185">Reference proteome</keyword>
<feature type="region of interest" description="Disordered" evidence="1">
    <location>
        <begin position="1716"/>
        <end position="1735"/>
    </location>
</feature>